<dbReference type="AlphaFoldDB" id="A0AAV0CW79"/>
<proteinExistence type="predicted"/>
<protein>
    <recommendedName>
        <fullName evidence="2">Aminotransferase-like plant mobile domain-containing protein</fullName>
    </recommendedName>
</protein>
<comment type="caution">
    <text evidence="3">The sequence shown here is derived from an EMBL/GenBank/DDBJ whole genome shotgun (WGS) entry which is preliminary data.</text>
</comment>
<dbReference type="EMBL" id="CAMAPF010000971">
    <property type="protein sequence ID" value="CAH9132482.1"/>
    <property type="molecule type" value="Genomic_DNA"/>
</dbReference>
<name>A0AAV0CW79_9ASTE</name>
<feature type="region of interest" description="Disordered" evidence="1">
    <location>
        <begin position="185"/>
        <end position="249"/>
    </location>
</feature>
<keyword evidence="5" id="KW-1185">Reference proteome</keyword>
<evidence type="ECO:0000259" key="2">
    <source>
        <dbReference type="Pfam" id="PF10536"/>
    </source>
</evidence>
<feature type="compositionally biased region" description="Acidic residues" evidence="1">
    <location>
        <begin position="185"/>
        <end position="200"/>
    </location>
</feature>
<dbReference type="InterPro" id="IPR044824">
    <property type="entry name" value="MAIN-like"/>
</dbReference>
<dbReference type="PANTHER" id="PTHR46033:SF8">
    <property type="entry name" value="PROTEIN MAINTENANCE OF MERISTEMS-LIKE"/>
    <property type="match status" value="1"/>
</dbReference>
<dbReference type="InterPro" id="IPR019557">
    <property type="entry name" value="AminoTfrase-like_pln_mobile"/>
</dbReference>
<dbReference type="EMBL" id="CAMAPF010000055">
    <property type="protein sequence ID" value="CAH9085881.1"/>
    <property type="molecule type" value="Genomic_DNA"/>
</dbReference>
<gene>
    <name evidence="4" type="ORF">CEPIT_LOCUS32211</name>
    <name evidence="3" type="ORF">CEPIT_LOCUS9617</name>
</gene>
<evidence type="ECO:0000256" key="1">
    <source>
        <dbReference type="SAM" id="MobiDB-lite"/>
    </source>
</evidence>
<feature type="region of interest" description="Disordered" evidence="1">
    <location>
        <begin position="267"/>
        <end position="287"/>
    </location>
</feature>
<organism evidence="3 5">
    <name type="scientific">Cuscuta epithymum</name>
    <dbReference type="NCBI Taxonomy" id="186058"/>
    <lineage>
        <taxon>Eukaryota</taxon>
        <taxon>Viridiplantae</taxon>
        <taxon>Streptophyta</taxon>
        <taxon>Embryophyta</taxon>
        <taxon>Tracheophyta</taxon>
        <taxon>Spermatophyta</taxon>
        <taxon>Magnoliopsida</taxon>
        <taxon>eudicotyledons</taxon>
        <taxon>Gunneridae</taxon>
        <taxon>Pentapetalae</taxon>
        <taxon>asterids</taxon>
        <taxon>lamiids</taxon>
        <taxon>Solanales</taxon>
        <taxon>Convolvulaceae</taxon>
        <taxon>Cuscuteae</taxon>
        <taxon>Cuscuta</taxon>
        <taxon>Cuscuta subgen. Cuscuta</taxon>
    </lineage>
</organism>
<dbReference type="GO" id="GO:0010073">
    <property type="term" value="P:meristem maintenance"/>
    <property type="evidence" value="ECO:0007669"/>
    <property type="project" value="InterPro"/>
</dbReference>
<evidence type="ECO:0000313" key="4">
    <source>
        <dbReference type="EMBL" id="CAH9132482.1"/>
    </source>
</evidence>
<dbReference type="Pfam" id="PF10536">
    <property type="entry name" value="PMD"/>
    <property type="match status" value="1"/>
</dbReference>
<evidence type="ECO:0000313" key="5">
    <source>
        <dbReference type="Proteomes" id="UP001152523"/>
    </source>
</evidence>
<dbReference type="Proteomes" id="UP001152523">
    <property type="component" value="Unassembled WGS sequence"/>
</dbReference>
<accession>A0AAV0CW79</accession>
<dbReference type="PANTHER" id="PTHR46033">
    <property type="entry name" value="PROTEIN MAIN-LIKE 2"/>
    <property type="match status" value="1"/>
</dbReference>
<reference evidence="3" key="1">
    <citation type="submission" date="2022-07" db="EMBL/GenBank/DDBJ databases">
        <authorList>
            <person name="Macas J."/>
            <person name="Novak P."/>
            <person name="Neumann P."/>
        </authorList>
    </citation>
    <scope>NUCLEOTIDE SEQUENCE</scope>
</reference>
<feature type="domain" description="Aminotransferase-like plant mobile" evidence="2">
    <location>
        <begin position="2"/>
        <end position="111"/>
    </location>
</feature>
<sequence>MSESQFDFIPYAFETLPPLILNEAPLWSARVKLIFCNMAEMHYPDRFLRQFHIRQDIPDAPLIGTDNHGNCSNIVTGALAMWANIQDHIYFLDYGQLMFVEATNRYRKWYNKHGMTRVQNPSHNVPTTGYTPTSHDWGIVKQGVHEMYQLIADRASYEDLHKRLQQMALDVGDEQMLHRGIFHYEDEDEGGSDEEDDADEHEGGGEDSPSLPQFSTHGVSFDQPPPNFSTHQGVIFDQPPPYYDSYQFSTQPDDFVESFLSSSFYYGDPNRPWNTGGGDGAGPSAQR</sequence>
<evidence type="ECO:0000313" key="3">
    <source>
        <dbReference type="EMBL" id="CAH9085881.1"/>
    </source>
</evidence>